<proteinExistence type="predicted"/>
<dbReference type="RefSeq" id="WP_184178084.1">
    <property type="nucleotide sequence ID" value="NZ_JACHGF010000011.1"/>
</dbReference>
<comment type="caution">
    <text evidence="1">The sequence shown here is derived from an EMBL/GenBank/DDBJ whole genome shotgun (WGS) entry which is preliminary data.</text>
</comment>
<accession>A0A840TYQ9</accession>
<dbReference type="AlphaFoldDB" id="A0A840TYQ9"/>
<evidence type="ECO:0000313" key="1">
    <source>
        <dbReference type="EMBL" id="MBB5286687.1"/>
    </source>
</evidence>
<reference evidence="1 2" key="1">
    <citation type="submission" date="2020-08" db="EMBL/GenBank/DDBJ databases">
        <title>Genomic Encyclopedia of Type Strains, Phase IV (KMG-IV): sequencing the most valuable type-strain genomes for metagenomic binning, comparative biology and taxonomic classification.</title>
        <authorList>
            <person name="Goeker M."/>
        </authorList>
    </citation>
    <scope>NUCLEOTIDE SEQUENCE [LARGE SCALE GENOMIC DNA]</scope>
    <source>
        <strain evidence="1 2">DSM 105074</strain>
    </source>
</reference>
<keyword evidence="2" id="KW-1185">Reference proteome</keyword>
<gene>
    <name evidence="1" type="ORF">HNQ92_004848</name>
</gene>
<organism evidence="1 2">
    <name type="scientific">Rhabdobacter roseus</name>
    <dbReference type="NCBI Taxonomy" id="1655419"/>
    <lineage>
        <taxon>Bacteria</taxon>
        <taxon>Pseudomonadati</taxon>
        <taxon>Bacteroidota</taxon>
        <taxon>Cytophagia</taxon>
        <taxon>Cytophagales</taxon>
        <taxon>Cytophagaceae</taxon>
        <taxon>Rhabdobacter</taxon>
    </lineage>
</organism>
<dbReference type="EMBL" id="JACHGF010000011">
    <property type="protein sequence ID" value="MBB5286687.1"/>
    <property type="molecule type" value="Genomic_DNA"/>
</dbReference>
<dbReference type="Proteomes" id="UP000557307">
    <property type="component" value="Unassembled WGS sequence"/>
</dbReference>
<evidence type="ECO:0000313" key="2">
    <source>
        <dbReference type="Proteomes" id="UP000557307"/>
    </source>
</evidence>
<sequence>MKKRTISLLGYILALTLVMYNCKKKEEPFPIAPPQELINEMNAISLATVTPTQPAAVTTTPATFTASAKTTELAGALGGIAASGTVPASVQASAGEVTAALSTAEVNSLAAVTPATISAVAAGGAVPAELKAVLDKAAANPALQAYMPAFTLPTVNGTAVNGGRDGVSEGVEKTEGLEVEDACIDAANAAFNSKKTQLDTQRDQQRATVNTAYTNATQPLAAEQTACTAGVPATYNAYRQSGQAQATQALADIEAAQTTLGPLYPVLKALVNLQLLGYLQSVNTLQSAAVNACTATTTAKTAAAQAARDADLATITANYNTALAAAEAKRTELVASCHNQGGGN</sequence>
<name>A0A840TYQ9_9BACT</name>
<protein>
    <submittedName>
        <fullName evidence="1">Uncharacterized protein</fullName>
    </submittedName>
</protein>